<dbReference type="Gene3D" id="1.20.120.1760">
    <property type="match status" value="1"/>
</dbReference>
<protein>
    <submittedName>
        <fullName evidence="2">Membrane protein</fullName>
    </submittedName>
</protein>
<feature type="transmembrane region" description="Helical" evidence="1">
    <location>
        <begin position="109"/>
        <end position="132"/>
    </location>
</feature>
<dbReference type="Pfam" id="PF01066">
    <property type="entry name" value="CDP-OH_P_transf"/>
    <property type="match status" value="1"/>
</dbReference>
<feature type="transmembrane region" description="Helical" evidence="1">
    <location>
        <begin position="21"/>
        <end position="44"/>
    </location>
</feature>
<keyword evidence="1" id="KW-1133">Transmembrane helix</keyword>
<organism evidence="2 3">
    <name type="scientific">Ahrensia marina</name>
    <dbReference type="NCBI Taxonomy" id="1514904"/>
    <lineage>
        <taxon>Bacteria</taxon>
        <taxon>Pseudomonadati</taxon>
        <taxon>Pseudomonadota</taxon>
        <taxon>Alphaproteobacteria</taxon>
        <taxon>Hyphomicrobiales</taxon>
        <taxon>Ahrensiaceae</taxon>
        <taxon>Ahrensia</taxon>
    </lineage>
</organism>
<dbReference type="EMBL" id="JXMU01000019">
    <property type="protein sequence ID" value="KPB00594.1"/>
    <property type="molecule type" value="Genomic_DNA"/>
</dbReference>
<dbReference type="Proteomes" id="UP000038011">
    <property type="component" value="Unassembled WGS sequence"/>
</dbReference>
<accession>A0A0N0VL69</accession>
<evidence type="ECO:0000256" key="1">
    <source>
        <dbReference type="SAM" id="Phobius"/>
    </source>
</evidence>
<evidence type="ECO:0000313" key="3">
    <source>
        <dbReference type="Proteomes" id="UP000038011"/>
    </source>
</evidence>
<dbReference type="PATRIC" id="fig|1514904.3.peg.1501"/>
<dbReference type="OrthoDB" id="9790577at2"/>
<dbReference type="GO" id="GO:0008654">
    <property type="term" value="P:phospholipid biosynthetic process"/>
    <property type="evidence" value="ECO:0007669"/>
    <property type="project" value="InterPro"/>
</dbReference>
<evidence type="ECO:0000313" key="2">
    <source>
        <dbReference type="EMBL" id="KPB00594.1"/>
    </source>
</evidence>
<dbReference type="GO" id="GO:0016780">
    <property type="term" value="F:phosphotransferase activity, for other substituted phosphate groups"/>
    <property type="evidence" value="ECO:0007669"/>
    <property type="project" value="InterPro"/>
</dbReference>
<dbReference type="GO" id="GO:0016020">
    <property type="term" value="C:membrane"/>
    <property type="evidence" value="ECO:0007669"/>
    <property type="project" value="InterPro"/>
</dbReference>
<feature type="transmembrane region" description="Helical" evidence="1">
    <location>
        <begin position="83"/>
        <end position="103"/>
    </location>
</feature>
<sequence length="201" mass="21544">MLDGTLRPKIDPVLNAIARRLAAVGITANTVTVLGLFIGALAGLAILFEYYLLGLVLLLVSRLCDGLDGAVAQITGSTDFGGYIDIVFDFAFYGLIPLAFILANPSANAVAGGVLLFSFYVNGASFLAFAIMAEKRQLKTDKRGKKSFFFTTGLAEATETFAVFSAFCLFPAYFSPIAYVFAAVVFYTAAVRIWQSKALLN</sequence>
<keyword evidence="1" id="KW-0812">Transmembrane</keyword>
<keyword evidence="1" id="KW-0472">Membrane</keyword>
<name>A0A0N0VL69_9HYPH</name>
<feature type="transmembrane region" description="Helical" evidence="1">
    <location>
        <begin position="173"/>
        <end position="194"/>
    </location>
</feature>
<gene>
    <name evidence="2" type="ORF">SU32_13230</name>
</gene>
<comment type="caution">
    <text evidence="2">The sequence shown here is derived from an EMBL/GenBank/DDBJ whole genome shotgun (WGS) entry which is preliminary data.</text>
</comment>
<keyword evidence="3" id="KW-1185">Reference proteome</keyword>
<dbReference type="AlphaFoldDB" id="A0A0N0VL69"/>
<dbReference type="InterPro" id="IPR043130">
    <property type="entry name" value="CDP-OH_PTrfase_TM_dom"/>
</dbReference>
<dbReference type="RefSeq" id="WP_053999847.1">
    <property type="nucleotide sequence ID" value="NZ_JXMU01000019.1"/>
</dbReference>
<dbReference type="STRING" id="1514904.SU32_13230"/>
<reference evidence="2 3" key="1">
    <citation type="submission" date="2015-01" db="EMBL/GenBank/DDBJ databases">
        <title>Ahrensia donghaiensis sp. nov., a novel dimethylsulphoniopropionate-cleavage bacterium isolated from seawater and emended descriptions of the genus Ahrensia and Ahrensia kielensis.</title>
        <authorList>
            <person name="Liu J."/>
        </authorList>
    </citation>
    <scope>NUCLEOTIDE SEQUENCE [LARGE SCALE GENOMIC DNA]</scope>
    <source>
        <strain evidence="2 3">LZD062</strain>
    </source>
</reference>
<dbReference type="InterPro" id="IPR000462">
    <property type="entry name" value="CDP-OH_P_trans"/>
</dbReference>
<proteinExistence type="predicted"/>